<accession>A0A6A3N2V9</accession>
<keyword evidence="2" id="KW-0963">Cytoplasm</keyword>
<dbReference type="InterPro" id="IPR013105">
    <property type="entry name" value="TPR_2"/>
</dbReference>
<comment type="caution">
    <text evidence="7">The sequence shown here is derived from an EMBL/GenBank/DDBJ whole genome shotgun (WGS) entry which is preliminary data.</text>
</comment>
<dbReference type="PANTHER" id="PTHR45984">
    <property type="entry name" value="RNA (RNA) POLYMERASE II ASSOCIATED PROTEIN HOMOLOG"/>
    <property type="match status" value="1"/>
</dbReference>
<feature type="repeat" description="TPR" evidence="5">
    <location>
        <begin position="296"/>
        <end position="329"/>
    </location>
</feature>
<sequence length="449" mass="51735">MAISSGVASAPDFFSLHTRKPKTIDVEMLDYDFVERCSDLDELKGILATLRSGREGRYPDLEKATEDRILAVLPERERSKILRMRSEPSTNELTTETDELTNWAAAMDLKNEALKRQTPIQRELPPVRGQKSSEDTQSKLVRDPSNVEKSEQKKSKAIPAYDFRSWEKYDVDKALGEIDEESERAREQAKHQREELEKRAAARKRELESLPKSVELQKLEPETRKLYAGYEKQKGNDCFKANELEVALLHYTRSMAYDDTDAILYANRALVYLRLKNFAAAEDDCTRSILLNPGYMKGWSRRGMTRYRRGNYAESVKDFQEALRLEPTNREVTKLLKAAMDKHEEVNGALSSNQTLLPVKNDPGDGEEEKPFKRFEIIEDNDDEEEEKPFKRFEIIEDDDEEDGGGGETESSEPKNNQTTHEQQLDRANKPFTRFEIIEEEGSDDEDDD</sequence>
<dbReference type="Gene3D" id="1.25.40.10">
    <property type="entry name" value="Tetratricopeptide repeat domain"/>
    <property type="match status" value="1"/>
</dbReference>
<evidence type="ECO:0000313" key="8">
    <source>
        <dbReference type="EMBL" id="KAE9043214.1"/>
    </source>
</evidence>
<dbReference type="InterPro" id="IPR011990">
    <property type="entry name" value="TPR-like_helical_dom_sf"/>
</dbReference>
<dbReference type="InterPro" id="IPR019734">
    <property type="entry name" value="TPR_rpt"/>
</dbReference>
<dbReference type="SUPFAM" id="SSF48452">
    <property type="entry name" value="TPR-like"/>
    <property type="match status" value="1"/>
</dbReference>
<dbReference type="OrthoDB" id="629492at2759"/>
<feature type="compositionally biased region" description="Acidic residues" evidence="6">
    <location>
        <begin position="396"/>
        <end position="405"/>
    </location>
</feature>
<dbReference type="GO" id="GO:0005739">
    <property type="term" value="C:mitochondrion"/>
    <property type="evidence" value="ECO:0007669"/>
    <property type="project" value="TreeGrafter"/>
</dbReference>
<evidence type="ECO:0000256" key="5">
    <source>
        <dbReference type="PROSITE-ProRule" id="PRU00339"/>
    </source>
</evidence>
<dbReference type="GO" id="GO:0005829">
    <property type="term" value="C:cytosol"/>
    <property type="evidence" value="ECO:0007669"/>
    <property type="project" value="TreeGrafter"/>
</dbReference>
<reference evidence="10 12" key="1">
    <citation type="submission" date="2018-09" db="EMBL/GenBank/DDBJ databases">
        <title>Genomic investigation of the strawberry pathogen Phytophthora fragariae indicates pathogenicity is determined by transcriptional variation in three key races.</title>
        <authorList>
            <person name="Adams T.M."/>
            <person name="Armitage A.D."/>
            <person name="Sobczyk M.K."/>
            <person name="Bates H.J."/>
            <person name="Dunwell J.M."/>
            <person name="Nellist C.F."/>
            <person name="Harrison R.J."/>
        </authorList>
    </citation>
    <scope>NUCLEOTIDE SEQUENCE [LARGE SCALE GENOMIC DNA]</scope>
    <source>
        <strain evidence="8 10">SCRP249</strain>
        <strain evidence="7 12">SCRP324</strain>
        <strain evidence="9 11">SCRP333</strain>
    </source>
</reference>
<dbReference type="Pfam" id="PF07719">
    <property type="entry name" value="TPR_2"/>
    <property type="match status" value="1"/>
</dbReference>
<dbReference type="Proteomes" id="UP000429607">
    <property type="component" value="Unassembled WGS sequence"/>
</dbReference>
<keyword evidence="3" id="KW-0677">Repeat</keyword>
<feature type="region of interest" description="Disordered" evidence="6">
    <location>
        <begin position="115"/>
        <end position="154"/>
    </location>
</feature>
<dbReference type="GO" id="GO:0006626">
    <property type="term" value="P:protein targeting to mitochondrion"/>
    <property type="evidence" value="ECO:0007669"/>
    <property type="project" value="TreeGrafter"/>
</dbReference>
<protein>
    <submittedName>
        <fullName evidence="7">Uncharacterized protein</fullName>
    </submittedName>
</protein>
<feature type="compositionally biased region" description="Acidic residues" evidence="6">
    <location>
        <begin position="438"/>
        <end position="449"/>
    </location>
</feature>
<proteinExistence type="predicted"/>
<evidence type="ECO:0000256" key="3">
    <source>
        <dbReference type="ARBA" id="ARBA00022737"/>
    </source>
</evidence>
<dbReference type="Proteomes" id="UP000435112">
    <property type="component" value="Unassembled WGS sequence"/>
</dbReference>
<dbReference type="InterPro" id="IPR051982">
    <property type="entry name" value="CiliaryAsmbly_MitoImport"/>
</dbReference>
<dbReference type="EMBL" id="QXFT01000278">
    <property type="protein sequence ID" value="KAE9348670.1"/>
    <property type="molecule type" value="Genomic_DNA"/>
</dbReference>
<dbReference type="PANTHER" id="PTHR45984:SF1">
    <property type="entry name" value="SPAG1 AXONEMAL DYNEIN ASSEMBLY FACTOR"/>
    <property type="match status" value="1"/>
</dbReference>
<dbReference type="Proteomes" id="UP000434957">
    <property type="component" value="Unassembled WGS sequence"/>
</dbReference>
<evidence type="ECO:0000256" key="6">
    <source>
        <dbReference type="SAM" id="MobiDB-lite"/>
    </source>
</evidence>
<feature type="compositionally biased region" description="Basic and acidic residues" evidence="6">
    <location>
        <begin position="183"/>
        <end position="204"/>
    </location>
</feature>
<organism evidence="7 12">
    <name type="scientific">Phytophthora rubi</name>
    <dbReference type="NCBI Taxonomy" id="129364"/>
    <lineage>
        <taxon>Eukaryota</taxon>
        <taxon>Sar</taxon>
        <taxon>Stramenopiles</taxon>
        <taxon>Oomycota</taxon>
        <taxon>Peronosporomycetes</taxon>
        <taxon>Peronosporales</taxon>
        <taxon>Peronosporaceae</taxon>
        <taxon>Phytophthora</taxon>
    </lineage>
</organism>
<dbReference type="EMBL" id="QXFV01000268">
    <property type="protein sequence ID" value="KAE9043214.1"/>
    <property type="molecule type" value="Genomic_DNA"/>
</dbReference>
<evidence type="ECO:0000313" key="11">
    <source>
        <dbReference type="Proteomes" id="UP000434957"/>
    </source>
</evidence>
<dbReference type="PROSITE" id="PS50293">
    <property type="entry name" value="TPR_REGION"/>
    <property type="match status" value="1"/>
</dbReference>
<evidence type="ECO:0000256" key="1">
    <source>
        <dbReference type="ARBA" id="ARBA00004496"/>
    </source>
</evidence>
<evidence type="ECO:0000256" key="2">
    <source>
        <dbReference type="ARBA" id="ARBA00022490"/>
    </source>
</evidence>
<evidence type="ECO:0000313" key="9">
    <source>
        <dbReference type="EMBL" id="KAE9348670.1"/>
    </source>
</evidence>
<evidence type="ECO:0000256" key="4">
    <source>
        <dbReference type="ARBA" id="ARBA00022803"/>
    </source>
</evidence>
<keyword evidence="4 5" id="KW-0802">TPR repeat</keyword>
<gene>
    <name evidence="8" type="ORF">PR001_g5892</name>
    <name evidence="7" type="ORF">PR002_g5961</name>
    <name evidence="9" type="ORF">PR003_g6291</name>
</gene>
<comment type="subcellular location">
    <subcellularLocation>
        <location evidence="1">Cytoplasm</location>
    </subcellularLocation>
</comment>
<dbReference type="AlphaFoldDB" id="A0A6A3N2V9"/>
<dbReference type="GO" id="GO:0031072">
    <property type="term" value="F:heat shock protein binding"/>
    <property type="evidence" value="ECO:0007669"/>
    <property type="project" value="TreeGrafter"/>
</dbReference>
<keyword evidence="11" id="KW-1185">Reference proteome</keyword>
<dbReference type="SMART" id="SM00028">
    <property type="entry name" value="TPR"/>
    <property type="match status" value="3"/>
</dbReference>
<dbReference type="Pfam" id="PF13181">
    <property type="entry name" value="TPR_8"/>
    <property type="match status" value="1"/>
</dbReference>
<evidence type="ECO:0000313" key="7">
    <source>
        <dbReference type="EMBL" id="KAE9038531.1"/>
    </source>
</evidence>
<dbReference type="EMBL" id="QXFU01000262">
    <property type="protein sequence ID" value="KAE9038531.1"/>
    <property type="molecule type" value="Genomic_DNA"/>
</dbReference>
<evidence type="ECO:0000313" key="12">
    <source>
        <dbReference type="Proteomes" id="UP000435112"/>
    </source>
</evidence>
<dbReference type="PROSITE" id="PS50005">
    <property type="entry name" value="TPR"/>
    <property type="match status" value="1"/>
</dbReference>
<feature type="region of interest" description="Disordered" evidence="6">
    <location>
        <begin position="182"/>
        <end position="204"/>
    </location>
</feature>
<feature type="region of interest" description="Disordered" evidence="6">
    <location>
        <begin position="346"/>
        <end position="449"/>
    </location>
</feature>
<feature type="compositionally biased region" description="Basic and acidic residues" evidence="6">
    <location>
        <begin position="131"/>
        <end position="154"/>
    </location>
</feature>
<evidence type="ECO:0000313" key="10">
    <source>
        <dbReference type="Proteomes" id="UP000429607"/>
    </source>
</evidence>
<name>A0A6A3N2V9_9STRA</name>
<feature type="compositionally biased region" description="Acidic residues" evidence="6">
    <location>
        <begin position="378"/>
        <end position="387"/>
    </location>
</feature>